<dbReference type="InterPro" id="IPR016040">
    <property type="entry name" value="NAD(P)-bd_dom"/>
</dbReference>
<comment type="caution">
    <text evidence="5">The sequence shown here is derived from an EMBL/GenBank/DDBJ whole genome shotgun (WGS) entry which is preliminary data.</text>
</comment>
<evidence type="ECO:0000259" key="4">
    <source>
        <dbReference type="Pfam" id="PF16363"/>
    </source>
</evidence>
<evidence type="ECO:0000313" key="5">
    <source>
        <dbReference type="EMBL" id="KAL3823759.1"/>
    </source>
</evidence>
<reference evidence="5 6" key="1">
    <citation type="submission" date="2024-10" db="EMBL/GenBank/DDBJ databases">
        <title>Updated reference genomes for cyclostephanoid diatoms.</title>
        <authorList>
            <person name="Roberts W.R."/>
            <person name="Alverson A.J."/>
        </authorList>
    </citation>
    <scope>NUCLEOTIDE SEQUENCE [LARGE SCALE GENOMIC DNA]</scope>
    <source>
        <strain evidence="5 6">AJA228-03</strain>
    </source>
</reference>
<dbReference type="AlphaFoldDB" id="A0ABD3SGP6"/>
<dbReference type="Gene3D" id="3.40.50.720">
    <property type="entry name" value="NAD(P)-binding Rossmann-like Domain"/>
    <property type="match status" value="1"/>
</dbReference>
<evidence type="ECO:0000256" key="2">
    <source>
        <dbReference type="ARBA" id="ARBA00023027"/>
    </source>
</evidence>
<feature type="compositionally biased region" description="Low complexity" evidence="3">
    <location>
        <begin position="11"/>
        <end position="23"/>
    </location>
</feature>
<dbReference type="PRINTS" id="PR01713">
    <property type="entry name" value="NUCEPIMERASE"/>
</dbReference>
<feature type="domain" description="NAD(P)-binding" evidence="4">
    <location>
        <begin position="60"/>
        <end position="367"/>
    </location>
</feature>
<evidence type="ECO:0000256" key="1">
    <source>
        <dbReference type="ARBA" id="ARBA00007637"/>
    </source>
</evidence>
<keyword evidence="6" id="KW-1185">Reference proteome</keyword>
<sequence>MKQSNQRNDELPSLILSESSSEQWCSNSEVSQDNSSVCSNSSSKYDDLVVSPHVGHKKVLVTGGAGFVGSSVAEALLARGDDVVIVDEMNDYYDVNMKESNLRRLEDLYPREGRLVVYRGNICDLTLMRSIFENERPGWVCHMAARAGVRPSIDDPFIYIQSNIVGTTLLMELSAKFDVRNFVFASSSSVYGGSKSTYFSEDENVDNPVSPYAATKKACELLAYTYHHLYKLNLSALRFFTVYGPRGRPDMAPYQFVDKISRGAEIQKFGDGTSSRDYTYISDIVDGVVRSIDRPYPYQVFNLGKGDGTSLNDFIGIVEKHTGMTARVRQLPDQAGDVPYTCASVEKARALLGYEATVSFDEGIRRTVEWYNSRSGNGERGEGLVAAPSRLVDNAVSKTTEVPCIELTRRTIVDNTQPVKSVLSRVVSVDYMSQHRLTKRMKPC</sequence>
<dbReference type="Proteomes" id="UP001530377">
    <property type="component" value="Unassembled WGS sequence"/>
</dbReference>
<evidence type="ECO:0000313" key="6">
    <source>
        <dbReference type="Proteomes" id="UP001530377"/>
    </source>
</evidence>
<dbReference type="InterPro" id="IPR036291">
    <property type="entry name" value="NAD(P)-bd_dom_sf"/>
</dbReference>
<gene>
    <name evidence="5" type="ORF">ACHAXA_004852</name>
</gene>
<evidence type="ECO:0000256" key="3">
    <source>
        <dbReference type="SAM" id="MobiDB-lite"/>
    </source>
</evidence>
<proteinExistence type="inferred from homology"/>
<accession>A0ABD3SGP6</accession>
<protein>
    <recommendedName>
        <fullName evidence="4">NAD(P)-binding domain-containing protein</fullName>
    </recommendedName>
</protein>
<dbReference type="PANTHER" id="PTHR43574">
    <property type="entry name" value="EPIMERASE-RELATED"/>
    <property type="match status" value="1"/>
</dbReference>
<keyword evidence="2" id="KW-0520">NAD</keyword>
<feature type="region of interest" description="Disordered" evidence="3">
    <location>
        <begin position="1"/>
        <end position="23"/>
    </location>
</feature>
<organism evidence="5 6">
    <name type="scientific">Cyclostephanos tholiformis</name>
    <dbReference type="NCBI Taxonomy" id="382380"/>
    <lineage>
        <taxon>Eukaryota</taxon>
        <taxon>Sar</taxon>
        <taxon>Stramenopiles</taxon>
        <taxon>Ochrophyta</taxon>
        <taxon>Bacillariophyta</taxon>
        <taxon>Coscinodiscophyceae</taxon>
        <taxon>Thalassiosirophycidae</taxon>
        <taxon>Stephanodiscales</taxon>
        <taxon>Stephanodiscaceae</taxon>
        <taxon>Cyclostephanos</taxon>
    </lineage>
</organism>
<dbReference type="SUPFAM" id="SSF51735">
    <property type="entry name" value="NAD(P)-binding Rossmann-fold domains"/>
    <property type="match status" value="1"/>
</dbReference>
<dbReference type="Pfam" id="PF16363">
    <property type="entry name" value="GDP_Man_Dehyd"/>
    <property type="match status" value="1"/>
</dbReference>
<name>A0ABD3SGP6_9STRA</name>
<dbReference type="Gene3D" id="3.90.25.10">
    <property type="entry name" value="UDP-galactose 4-epimerase, domain 1"/>
    <property type="match status" value="1"/>
</dbReference>
<comment type="similarity">
    <text evidence="1">Belongs to the NAD(P)-dependent epimerase/dehydratase family.</text>
</comment>
<dbReference type="EMBL" id="JALLPB020000030">
    <property type="protein sequence ID" value="KAL3823759.1"/>
    <property type="molecule type" value="Genomic_DNA"/>
</dbReference>